<sequence>MHVSITTSILLLAFVSVASAQELCGSSVSESIVATLDNSVLFSTCATAEIGVETRVSSLFDVLHFAAKDFLIFCRASGCLSPVRELADSIPPNCLIKYHGSNHNLSEEVSALHHECIETTDAADQAAEDDMSRYFLDV</sequence>
<keyword evidence="5" id="KW-1185">Reference proteome</keyword>
<reference evidence="3" key="2">
    <citation type="journal article" date="2006" name="Mol. Biol. Evol.">
        <title>Ancient origin of elicitin gene clusters in Phytophthora genomes.</title>
        <authorList>
            <person name="Jiang R.H."/>
            <person name="Tyler B.M."/>
            <person name="Whisson S.C."/>
            <person name="Hardham A.R."/>
            <person name="Govers F."/>
        </authorList>
    </citation>
    <scope>NUCLEOTIDE SEQUENCE</scope>
    <source>
        <strain evidence="3">UCD-Pr4</strain>
    </source>
</reference>
<dbReference type="EMBL" id="DQ229193">
    <property type="protein sequence ID" value="ABB55948.1"/>
    <property type="molecule type" value="Genomic_DNA"/>
</dbReference>
<dbReference type="eggNOG" id="ENOG502RGG3">
    <property type="taxonomic scope" value="Eukaryota"/>
</dbReference>
<evidence type="ECO:0000313" key="4">
    <source>
        <dbReference type="EnsemblProtists" id="Phyra96566"/>
    </source>
</evidence>
<keyword evidence="1" id="KW-0964">Secreted</keyword>
<feature type="signal peptide" evidence="2">
    <location>
        <begin position="1"/>
        <end position="20"/>
    </location>
</feature>
<organism evidence="3">
    <name type="scientific">Phytophthora ramorum</name>
    <name type="common">Sudden oak death agent</name>
    <dbReference type="NCBI Taxonomy" id="164328"/>
    <lineage>
        <taxon>Eukaryota</taxon>
        <taxon>Sar</taxon>
        <taxon>Stramenopiles</taxon>
        <taxon>Oomycota</taxon>
        <taxon>Peronosporomycetes</taxon>
        <taxon>Peronosporales</taxon>
        <taxon>Peronosporaceae</taxon>
        <taxon>Phytophthora</taxon>
    </lineage>
</organism>
<dbReference type="GO" id="GO:0005576">
    <property type="term" value="C:extracellular region"/>
    <property type="evidence" value="ECO:0007669"/>
    <property type="project" value="UniProtKB-SubCell"/>
</dbReference>
<evidence type="ECO:0000256" key="2">
    <source>
        <dbReference type="SAM" id="SignalP"/>
    </source>
</evidence>
<dbReference type="EnsemblProtists" id="Phyra96566">
    <property type="protein sequence ID" value="Phyra96566"/>
    <property type="gene ID" value="Phyra96566"/>
</dbReference>
<feature type="chain" id="PRO_5010842984" description="Elicitin" evidence="2">
    <location>
        <begin position="21"/>
        <end position="138"/>
    </location>
</feature>
<keyword evidence="1" id="KW-0928">Hypersensitive response elicitation</keyword>
<protein>
    <recommendedName>
        <fullName evidence="1">Elicitin</fullName>
    </recommendedName>
</protein>
<dbReference type="OMA" id="KYHGSNH"/>
<dbReference type="VEuPathDB" id="FungiDB:KRP22_8400"/>
<dbReference type="HOGENOM" id="CLU_120723_0_0_1"/>
<dbReference type="AlphaFoldDB" id="Q2N0D2"/>
<proteinExistence type="inferred from homology"/>
<dbReference type="GO" id="GO:0052040">
    <property type="term" value="P:symbiont-mediated perturbation of host programmed cell death"/>
    <property type="evidence" value="ECO:0007669"/>
    <property type="project" value="UniProtKB-UniRule"/>
</dbReference>
<reference evidence="4" key="4">
    <citation type="submission" date="2015-06" db="UniProtKB">
        <authorList>
            <consortium name="EnsemblProtists"/>
        </authorList>
    </citation>
    <scope>IDENTIFICATION</scope>
    <source>
        <strain evidence="4">Pr102</strain>
    </source>
</reference>
<reference evidence="5" key="3">
    <citation type="journal article" date="2006" name="Science">
        <title>Phytophthora genome sequences uncover evolutionary origins and mechanisms of pathogenesis.</title>
        <authorList>
            <person name="Tyler B.M."/>
            <person name="Tripathy S."/>
            <person name="Zhang X."/>
            <person name="Dehal P."/>
            <person name="Jiang R.H."/>
            <person name="Aerts A."/>
            <person name="Arredondo F.D."/>
            <person name="Baxter L."/>
            <person name="Bensasson D."/>
            <person name="Beynon J.L."/>
            <person name="Chapman J."/>
            <person name="Damasceno C.M."/>
            <person name="Dorrance A.E."/>
            <person name="Dou D."/>
            <person name="Dickerman A.W."/>
            <person name="Dubchak I.L."/>
            <person name="Garbelotto M."/>
            <person name="Gijzen M."/>
            <person name="Gordon S.G."/>
            <person name="Govers F."/>
            <person name="Grunwald N.J."/>
            <person name="Huang W."/>
            <person name="Ivors K.L."/>
            <person name="Jones R.W."/>
            <person name="Kamoun S."/>
            <person name="Krampis K."/>
            <person name="Lamour K.H."/>
            <person name="Lee M.K."/>
            <person name="McDonald W.H."/>
            <person name="Medina M."/>
            <person name="Meijer H.J."/>
            <person name="Nordberg E.K."/>
            <person name="Maclean D.J."/>
            <person name="Ospina-Giraldo M.D."/>
            <person name="Morris P.F."/>
            <person name="Phuntumart V."/>
            <person name="Putnam N.H."/>
            <person name="Rash S."/>
            <person name="Rose J.K."/>
            <person name="Sakihama Y."/>
            <person name="Salamov A.A."/>
            <person name="Savidor A."/>
            <person name="Scheuring C.F."/>
            <person name="Smith B.M."/>
            <person name="Sobral B.W."/>
            <person name="Terry A."/>
            <person name="Torto-Alalibo T.A."/>
            <person name="Win J."/>
            <person name="Xu Z."/>
            <person name="Zhang H."/>
            <person name="Grigoriev I.V."/>
            <person name="Rokhsar D.S."/>
            <person name="Boore J.L."/>
        </authorList>
    </citation>
    <scope>NUCLEOTIDE SEQUENCE [LARGE SCALE GENOMIC DNA]</scope>
    <source>
        <strain evidence="5">Pr102</strain>
    </source>
</reference>
<dbReference type="InParanoid" id="Q2N0D2"/>
<evidence type="ECO:0000313" key="5">
    <source>
        <dbReference type="Proteomes" id="UP000005238"/>
    </source>
</evidence>
<keyword evidence="2" id="KW-0732">Signal</keyword>
<evidence type="ECO:0000256" key="1">
    <source>
        <dbReference type="RuleBase" id="RU368111"/>
    </source>
</evidence>
<accession>Q2N0D2</accession>
<name>Q2N0D2_PHYRM</name>
<comment type="similarity">
    <text evidence="1">Belongs to the elicitin family.</text>
</comment>
<dbReference type="InterPro" id="IPR002200">
    <property type="entry name" value="Elicitin"/>
</dbReference>
<dbReference type="SMART" id="SM01187">
    <property type="entry name" value="Elicitin"/>
    <property type="match status" value="1"/>
</dbReference>
<dbReference type="Pfam" id="PF00964">
    <property type="entry name" value="Elicitin"/>
    <property type="match status" value="1"/>
</dbReference>
<dbReference type="VEuPathDB" id="FungiDB:KRP23_4841"/>
<dbReference type="EMBL" id="DS566082">
    <property type="status" value="NOT_ANNOTATED_CDS"/>
    <property type="molecule type" value="Genomic_DNA"/>
</dbReference>
<comment type="function">
    <text evidence="1">Induces local and distal defense responses (incompatible hypersensitive reaction) in plants from the solanaceae and cruciferae families. Elicits leaf necrosis and causes the accumulation of pathogenesis-related proteins. Might interact with the lipidic molecules of the plasma membrane.</text>
</comment>
<reference evidence="3" key="1">
    <citation type="submission" date="2005-09" db="EMBL/GenBank/DDBJ databases">
        <authorList>
            <person name="Jiang R.H.Y."/>
            <person name="Tyler B.M."/>
            <person name="Whisson S.C."/>
            <person name="Hardham A.R."/>
            <person name="Govers F."/>
        </authorList>
    </citation>
    <scope>NUCLEOTIDE SEQUENCE</scope>
    <source>
        <strain evidence="3">UCD-Pr4</strain>
    </source>
</reference>
<comment type="subcellular location">
    <subcellularLocation>
        <location evidence="1">Secreted</location>
    </subcellularLocation>
</comment>
<keyword evidence="1" id="KW-1015">Disulfide bond</keyword>
<dbReference type="Proteomes" id="UP000005238">
    <property type="component" value="Unassembled WGS sequence"/>
</dbReference>
<evidence type="ECO:0000313" key="3">
    <source>
        <dbReference type="EMBL" id="ABB55948.1"/>
    </source>
</evidence>